<dbReference type="GO" id="GO:0006096">
    <property type="term" value="P:glycolytic process"/>
    <property type="evidence" value="ECO:0007669"/>
    <property type="project" value="InterPro"/>
</dbReference>
<evidence type="ECO:0000256" key="2">
    <source>
        <dbReference type="ARBA" id="ARBA00022833"/>
    </source>
</evidence>
<dbReference type="NCBIfam" id="TIGR00167">
    <property type="entry name" value="cbbA"/>
    <property type="match status" value="1"/>
</dbReference>
<reference evidence="7" key="3">
    <citation type="journal article" date="2007" name="Microbiology">
        <title>Ribulose bisphosphate carboxylase activity and a Calvin cycle gene cluster in Sulfobacillus species.</title>
        <authorList>
            <person name="Caldwell P.E."/>
            <person name="McLean M.R."/>
            <person name="Norris P.R."/>
        </authorList>
    </citation>
    <scope>NUCLEOTIDE SEQUENCE</scope>
    <source>
        <strain evidence="7">NAL</strain>
    </source>
</reference>
<feature type="binding site" evidence="6">
    <location>
        <position position="180"/>
    </location>
    <ligand>
        <name>Zn(2+)</name>
        <dbReference type="ChEBI" id="CHEBI:29105"/>
        <label>1</label>
        <note>catalytic</note>
    </ligand>
</feature>
<evidence type="ECO:0000256" key="6">
    <source>
        <dbReference type="PIRSR" id="PIRSR001359-3"/>
    </source>
</evidence>
<evidence type="ECO:0000256" key="1">
    <source>
        <dbReference type="ARBA" id="ARBA00022723"/>
    </source>
</evidence>
<evidence type="ECO:0000313" key="7">
    <source>
        <dbReference type="EMBL" id="ABM17098.1"/>
    </source>
</evidence>
<feature type="binding site" evidence="5">
    <location>
        <position position="181"/>
    </location>
    <ligand>
        <name>dihydroxyacetone phosphate</name>
        <dbReference type="ChEBI" id="CHEBI:57642"/>
    </ligand>
</feature>
<reference evidence="7" key="1">
    <citation type="submission" date="1995-10" db="EMBL/GenBank/DDBJ databases">
        <title>Partial sequence of the Rubisco large chain of two acidophilic Gram positive, mineral sulphide-oxidising bacteria.</title>
        <authorList>
            <person name="Clark D.A."/>
            <person name="Norris P.R."/>
        </authorList>
    </citation>
    <scope>NUCLEOTIDE SEQUENCE</scope>
    <source>
        <strain evidence="7">NAL</strain>
    </source>
</reference>
<dbReference type="PANTHER" id="PTHR30304">
    <property type="entry name" value="D-TAGATOSE-1,6-BISPHOSPHATE ALDOLASE"/>
    <property type="match status" value="1"/>
</dbReference>
<dbReference type="PANTHER" id="PTHR30304:SF0">
    <property type="entry name" value="D-TAGATOSE-1,6-BISPHOSPHATE ALDOLASE SUBUNIT GATY-RELATED"/>
    <property type="match status" value="1"/>
</dbReference>
<dbReference type="InterPro" id="IPR050246">
    <property type="entry name" value="Class_II_FBP_aldolase"/>
</dbReference>
<dbReference type="OMA" id="PRTWGKL"/>
<reference evidence="7" key="2">
    <citation type="submission" date="2006-12" db="EMBL/GenBank/DDBJ databases">
        <authorList>
            <person name="Caldwell P.E."/>
            <person name="Norris P.R."/>
        </authorList>
    </citation>
    <scope>NUCLEOTIDE SEQUENCE</scope>
    <source>
        <strain evidence="7">NAL</strain>
    </source>
</reference>
<dbReference type="EMBL" id="U75301">
    <property type="protein sequence ID" value="ABM17098.1"/>
    <property type="molecule type" value="Genomic_DNA"/>
</dbReference>
<feature type="binding site" evidence="5">
    <location>
        <begin position="230"/>
        <end position="233"/>
    </location>
    <ligand>
        <name>dihydroxyacetone phosphate</name>
        <dbReference type="ChEBI" id="CHEBI:57642"/>
    </ligand>
</feature>
<comment type="cofactor">
    <cofactor evidence="6">
        <name>Zn(2+)</name>
        <dbReference type="ChEBI" id="CHEBI:29105"/>
    </cofactor>
    <text evidence="6">Binds 2 Zn(2+) ions per subunit. One is catalytic and the other provides a structural contribution.</text>
</comment>
<feature type="active site" description="Proton donor" evidence="4">
    <location>
        <position position="82"/>
    </location>
</feature>
<keyword evidence="1 6" id="KW-0479">Metal-binding</keyword>
<dbReference type="Gene3D" id="3.20.20.70">
    <property type="entry name" value="Aldolase class I"/>
    <property type="match status" value="1"/>
</dbReference>
<keyword evidence="3" id="KW-0456">Lyase</keyword>
<feature type="binding site" evidence="6">
    <location>
        <position position="134"/>
    </location>
    <ligand>
        <name>Zn(2+)</name>
        <dbReference type="ChEBI" id="CHEBI:29105"/>
        <label>2</label>
    </ligand>
</feature>
<proteinExistence type="predicted"/>
<feature type="binding site" evidence="6">
    <location>
        <position position="104"/>
    </location>
    <ligand>
        <name>Zn(2+)</name>
        <dbReference type="ChEBI" id="CHEBI:29105"/>
        <label>2</label>
    </ligand>
</feature>
<dbReference type="NCBIfam" id="TIGR01859">
    <property type="entry name" value="fruc_bis_ald"/>
    <property type="match status" value="1"/>
</dbReference>
<dbReference type="GO" id="GO:0030388">
    <property type="term" value="P:fructose 1,6-bisphosphate metabolic process"/>
    <property type="evidence" value="ECO:0007669"/>
    <property type="project" value="InterPro"/>
</dbReference>
<evidence type="ECO:0000256" key="5">
    <source>
        <dbReference type="PIRSR" id="PIRSR001359-2"/>
    </source>
</evidence>
<evidence type="ECO:0000256" key="4">
    <source>
        <dbReference type="PIRSR" id="PIRSR001359-1"/>
    </source>
</evidence>
<keyword evidence="2 6" id="KW-0862">Zinc</keyword>
<sequence length="288" mass="31211">MGFASFRTIVRDAFEHGYAVGHININNLEFVQAIVDAAEAEEAPVILGVSEGAIKYMGLDYTVALARTAAERAKVPVMLHLDHGSSFEWVVRAVRAGFSSVMIDGSHLPLEENIRLTQRVVELCHPLGIDVEGELGRIGGTDDDLTVDERLATLARPEDAEKFVSSTGVDALAAAIGSAHGRYKGRPQLDFDRLVAIRRATNTPLVLHGGSGIPDEDVVRAISLGIAKVNINTENQEAFTATVRALLQKNPDVYDPRKYLAPARDAIKETVRAKLRLLGSSHRVLTSV</sequence>
<dbReference type="InterPro" id="IPR013785">
    <property type="entry name" value="Aldolase_TIM"/>
</dbReference>
<evidence type="ECO:0000256" key="3">
    <source>
        <dbReference type="ARBA" id="ARBA00023239"/>
    </source>
</evidence>
<feature type="binding site" evidence="6">
    <location>
        <position position="208"/>
    </location>
    <ligand>
        <name>Zn(2+)</name>
        <dbReference type="ChEBI" id="CHEBI:29105"/>
        <label>1</label>
        <note>catalytic</note>
    </ligand>
</feature>
<dbReference type="InterPro" id="IPR011289">
    <property type="entry name" value="Fruc_bis_ald_class-2"/>
</dbReference>
<dbReference type="SUPFAM" id="SSF51569">
    <property type="entry name" value="Aldolase"/>
    <property type="match status" value="1"/>
</dbReference>
<name>A1Z6B9_9FIRM</name>
<feature type="binding site" evidence="5">
    <location>
        <begin position="209"/>
        <end position="211"/>
    </location>
    <ligand>
        <name>dihydroxyacetone phosphate</name>
        <dbReference type="ChEBI" id="CHEBI:57642"/>
    </ligand>
</feature>
<feature type="binding site" evidence="6">
    <location>
        <position position="83"/>
    </location>
    <ligand>
        <name>Zn(2+)</name>
        <dbReference type="ChEBI" id="CHEBI:29105"/>
        <label>1</label>
        <note>catalytic</note>
    </ligand>
</feature>
<dbReference type="CDD" id="cd00947">
    <property type="entry name" value="TBP_aldolase_IIB"/>
    <property type="match status" value="1"/>
</dbReference>
<organism evidence="7">
    <name type="scientific">Sulfobacillus acidophilus</name>
    <dbReference type="NCBI Taxonomy" id="53633"/>
    <lineage>
        <taxon>Bacteria</taxon>
        <taxon>Bacillati</taxon>
        <taxon>Bacillota</taxon>
        <taxon>Clostridia</taxon>
        <taxon>Eubacteriales</taxon>
        <taxon>Clostridiales Family XVII. Incertae Sedis</taxon>
        <taxon>Sulfobacillus</taxon>
    </lineage>
</organism>
<dbReference type="PIRSF" id="PIRSF001359">
    <property type="entry name" value="F_bP_aldolase_II"/>
    <property type="match status" value="1"/>
</dbReference>
<dbReference type="GO" id="GO:0008270">
    <property type="term" value="F:zinc ion binding"/>
    <property type="evidence" value="ECO:0007669"/>
    <property type="project" value="InterPro"/>
</dbReference>
<dbReference type="Pfam" id="PF01116">
    <property type="entry name" value="F_bP_aldolase"/>
    <property type="match status" value="1"/>
</dbReference>
<protein>
    <submittedName>
        <fullName evidence="7">Putative fructose-1,6-bisphosphate aldolase class II</fullName>
    </submittedName>
</protein>
<dbReference type="AlphaFoldDB" id="A1Z6B9"/>
<dbReference type="GO" id="GO:0004332">
    <property type="term" value="F:fructose-bisphosphate aldolase activity"/>
    <property type="evidence" value="ECO:0007669"/>
    <property type="project" value="InterPro"/>
</dbReference>
<dbReference type="InterPro" id="IPR000771">
    <property type="entry name" value="FBA_II"/>
</dbReference>
<accession>A1Z6B9</accession>